<feature type="transmembrane region" description="Helical" evidence="6">
    <location>
        <begin position="180"/>
        <end position="199"/>
    </location>
</feature>
<keyword evidence="5 6" id="KW-0472">Membrane</keyword>
<keyword evidence="8" id="KW-1185">Reference proteome</keyword>
<dbReference type="RefSeq" id="WP_253054169.1">
    <property type="nucleotide sequence ID" value="NZ_JAMXWN010000006.1"/>
</dbReference>
<evidence type="ECO:0000256" key="4">
    <source>
        <dbReference type="ARBA" id="ARBA00022989"/>
    </source>
</evidence>
<feature type="transmembrane region" description="Helical" evidence="6">
    <location>
        <begin position="147"/>
        <end position="168"/>
    </location>
</feature>
<name>A0ABW1WHB0_9BACL</name>
<feature type="transmembrane region" description="Helical" evidence="6">
    <location>
        <begin position="302"/>
        <end position="321"/>
    </location>
</feature>
<feature type="transmembrane region" description="Helical" evidence="6">
    <location>
        <begin position="442"/>
        <end position="461"/>
    </location>
</feature>
<evidence type="ECO:0000313" key="7">
    <source>
        <dbReference type="EMBL" id="MFC6386465.1"/>
    </source>
</evidence>
<comment type="subcellular location">
    <subcellularLocation>
        <location evidence="1">Membrane</location>
        <topology evidence="1">Multi-pass membrane protein</topology>
    </subcellularLocation>
</comment>
<dbReference type="PANTHER" id="PTHR30618:SF0">
    <property type="entry name" value="PURINE-URACIL PERMEASE NCS1"/>
    <property type="match status" value="1"/>
</dbReference>
<comment type="similarity">
    <text evidence="2">Belongs to the purine-cytosine permease (2.A.39) family.</text>
</comment>
<dbReference type="EMBL" id="JBHSTQ010000006">
    <property type="protein sequence ID" value="MFC6386465.1"/>
    <property type="molecule type" value="Genomic_DNA"/>
</dbReference>
<dbReference type="PANTHER" id="PTHR30618">
    <property type="entry name" value="NCS1 FAMILY PURINE/PYRIMIDINE TRANSPORTER"/>
    <property type="match status" value="1"/>
</dbReference>
<sequence length="478" mass="52571">METKYDPSLYNYDLAPVKKEHKTWTWINFTTIWMGMIHNIVAWETAGSLIMLGMSVWQALSAVIIANIVLISAMWLNSVVGGKYGIPFPVIIRAAFGHKAAHIPVVLRAFVAIFWFAVQAYAGSAAVNAIFGALIPGWNGLSKFHLVGMGLNSAIAVVLFWLLHMWIVSKGMHRIKIFELWAGPLVIILGIILVIWSINVSHGLGPLFEQPSKLSSSQFWTIFPVSVTGLVGVWATLVLNISDFTRFTRSQKDQAVGQFIGLPGTAIAFALMSIITTSGTVVAFGKAIWNPVTLLQKFDNPFLLFFGAIALIIITLSVNIAGNVVSPGYDLVNLFPKKLNFVKAGNISIILSLFFVPWLWFNNAGVILTVMGAVGGALGPVAGIMFADFYIVHHRHYEINSFYLKDSEYSYSHGWNYSALIAMAVGTIISLIGLFVPTLKPLYSYSWFLGVGAGFIIYALLMRNTENKTKVREVSPAK</sequence>
<feature type="transmembrane region" description="Helical" evidence="6">
    <location>
        <begin position="55"/>
        <end position="76"/>
    </location>
</feature>
<comment type="caution">
    <text evidence="7">The sequence shown here is derived from an EMBL/GenBank/DDBJ whole genome shotgun (WGS) entry which is preliminary data.</text>
</comment>
<dbReference type="InterPro" id="IPR045225">
    <property type="entry name" value="Uracil/uridine/allantoin_perm"/>
</dbReference>
<evidence type="ECO:0000256" key="2">
    <source>
        <dbReference type="ARBA" id="ARBA00008974"/>
    </source>
</evidence>
<evidence type="ECO:0000256" key="5">
    <source>
        <dbReference type="ARBA" id="ARBA00023136"/>
    </source>
</evidence>
<dbReference type="Proteomes" id="UP001596267">
    <property type="component" value="Unassembled WGS sequence"/>
</dbReference>
<organism evidence="7 8">
    <name type="scientific">Sporolactobacillus kofuensis</name>
    <dbReference type="NCBI Taxonomy" id="269672"/>
    <lineage>
        <taxon>Bacteria</taxon>
        <taxon>Bacillati</taxon>
        <taxon>Bacillota</taxon>
        <taxon>Bacilli</taxon>
        <taxon>Bacillales</taxon>
        <taxon>Sporolactobacillaceae</taxon>
        <taxon>Sporolactobacillus</taxon>
    </lineage>
</organism>
<dbReference type="Gene3D" id="1.10.4160.10">
    <property type="entry name" value="Hydantoin permease"/>
    <property type="match status" value="1"/>
</dbReference>
<evidence type="ECO:0000256" key="1">
    <source>
        <dbReference type="ARBA" id="ARBA00004141"/>
    </source>
</evidence>
<dbReference type="NCBIfam" id="TIGR00800">
    <property type="entry name" value="ncs1"/>
    <property type="match status" value="1"/>
</dbReference>
<feature type="transmembrane region" description="Helical" evidence="6">
    <location>
        <begin position="109"/>
        <end position="135"/>
    </location>
</feature>
<proteinExistence type="inferred from homology"/>
<feature type="transmembrane region" description="Helical" evidence="6">
    <location>
        <begin position="414"/>
        <end position="436"/>
    </location>
</feature>
<gene>
    <name evidence="7" type="ORF">ACFP7A_07615</name>
</gene>
<dbReference type="InterPro" id="IPR001248">
    <property type="entry name" value="Pur-cyt_permease"/>
</dbReference>
<evidence type="ECO:0000256" key="3">
    <source>
        <dbReference type="ARBA" id="ARBA00022692"/>
    </source>
</evidence>
<dbReference type="CDD" id="cd11485">
    <property type="entry name" value="SLC-NCS1sbd_YbbW-like"/>
    <property type="match status" value="1"/>
</dbReference>
<feature type="transmembrane region" description="Helical" evidence="6">
    <location>
        <begin position="366"/>
        <end position="393"/>
    </location>
</feature>
<feature type="transmembrane region" description="Helical" evidence="6">
    <location>
        <begin position="341"/>
        <end position="360"/>
    </location>
</feature>
<feature type="transmembrane region" description="Helical" evidence="6">
    <location>
        <begin position="24"/>
        <end position="43"/>
    </location>
</feature>
<dbReference type="Pfam" id="PF02133">
    <property type="entry name" value="Transp_cyt_pur"/>
    <property type="match status" value="1"/>
</dbReference>
<evidence type="ECO:0000313" key="8">
    <source>
        <dbReference type="Proteomes" id="UP001596267"/>
    </source>
</evidence>
<dbReference type="InterPro" id="IPR012681">
    <property type="entry name" value="NCS1"/>
</dbReference>
<feature type="transmembrane region" description="Helical" evidence="6">
    <location>
        <begin position="219"/>
        <end position="239"/>
    </location>
</feature>
<keyword evidence="4 6" id="KW-1133">Transmembrane helix</keyword>
<reference evidence="8" key="1">
    <citation type="journal article" date="2019" name="Int. J. Syst. Evol. Microbiol.">
        <title>The Global Catalogue of Microorganisms (GCM) 10K type strain sequencing project: providing services to taxonomists for standard genome sequencing and annotation.</title>
        <authorList>
            <consortium name="The Broad Institute Genomics Platform"/>
            <consortium name="The Broad Institute Genome Sequencing Center for Infectious Disease"/>
            <person name="Wu L."/>
            <person name="Ma J."/>
        </authorList>
    </citation>
    <scope>NUCLEOTIDE SEQUENCE [LARGE SCALE GENOMIC DNA]</scope>
    <source>
        <strain evidence="8">CCUG 42001</strain>
    </source>
</reference>
<accession>A0ABW1WHB0</accession>
<protein>
    <submittedName>
        <fullName evidence="7">NCS1 family nucleobase:cation symporter-1</fullName>
    </submittedName>
</protein>
<evidence type="ECO:0000256" key="6">
    <source>
        <dbReference type="SAM" id="Phobius"/>
    </source>
</evidence>
<keyword evidence="3 6" id="KW-0812">Transmembrane</keyword>
<feature type="transmembrane region" description="Helical" evidence="6">
    <location>
        <begin position="259"/>
        <end position="282"/>
    </location>
</feature>